<dbReference type="EMBL" id="VDEP01000004">
    <property type="protein sequence ID" value="KAA1137946.1"/>
    <property type="molecule type" value="Genomic_DNA"/>
</dbReference>
<evidence type="ECO:0000313" key="2">
    <source>
        <dbReference type="EMBL" id="KAA1137946.1"/>
    </source>
</evidence>
<organism evidence="2 3">
    <name type="scientific">Puccinia graminis f. sp. tritici</name>
    <dbReference type="NCBI Taxonomy" id="56615"/>
    <lineage>
        <taxon>Eukaryota</taxon>
        <taxon>Fungi</taxon>
        <taxon>Dikarya</taxon>
        <taxon>Basidiomycota</taxon>
        <taxon>Pucciniomycotina</taxon>
        <taxon>Pucciniomycetes</taxon>
        <taxon>Pucciniales</taxon>
        <taxon>Pucciniaceae</taxon>
        <taxon>Puccinia</taxon>
    </lineage>
</organism>
<dbReference type="AlphaFoldDB" id="A0A5B0SIB5"/>
<proteinExistence type="predicted"/>
<accession>A0A5B0SIB5</accession>
<feature type="region of interest" description="Disordered" evidence="1">
    <location>
        <begin position="83"/>
        <end position="105"/>
    </location>
</feature>
<comment type="caution">
    <text evidence="2">The sequence shown here is derived from an EMBL/GenBank/DDBJ whole genome shotgun (WGS) entry which is preliminary data.</text>
</comment>
<gene>
    <name evidence="2" type="ORF">PGTUg99_012993</name>
</gene>
<name>A0A5B0SIB5_PUCGR</name>
<evidence type="ECO:0000256" key="1">
    <source>
        <dbReference type="SAM" id="MobiDB-lite"/>
    </source>
</evidence>
<protein>
    <submittedName>
        <fullName evidence="2">Uncharacterized protein</fullName>
    </submittedName>
</protein>
<evidence type="ECO:0000313" key="3">
    <source>
        <dbReference type="Proteomes" id="UP000325313"/>
    </source>
</evidence>
<reference evidence="2 3" key="1">
    <citation type="submission" date="2019-05" db="EMBL/GenBank/DDBJ databases">
        <title>Emergence of the Ug99 lineage of the wheat stem rust pathogen through somatic hybridization.</title>
        <authorList>
            <person name="Li F."/>
            <person name="Upadhyaya N.M."/>
            <person name="Sperschneider J."/>
            <person name="Matny O."/>
            <person name="Nguyen-Phuc H."/>
            <person name="Mago R."/>
            <person name="Raley C."/>
            <person name="Miller M.E."/>
            <person name="Silverstein K.A.T."/>
            <person name="Henningsen E."/>
            <person name="Hirsch C.D."/>
            <person name="Visser B."/>
            <person name="Pretorius Z.A."/>
            <person name="Steffenson B.J."/>
            <person name="Schwessinger B."/>
            <person name="Dodds P.N."/>
            <person name="Figueroa M."/>
        </authorList>
    </citation>
    <scope>NUCLEOTIDE SEQUENCE [LARGE SCALE GENOMIC DNA]</scope>
    <source>
        <strain evidence="2 3">Ug99</strain>
    </source>
</reference>
<dbReference type="Proteomes" id="UP000325313">
    <property type="component" value="Unassembled WGS sequence"/>
</dbReference>
<sequence length="105" mass="11977">MVVPREVGVRPTRLSEQIVPPSTARTSQFDDSSDGYVRELLAQAGRSADWSERHVRAVTQAHKRSGAKRRRTYNPFDRLFIHRDKSEESLQDPRSFVGKPPSTDN</sequence>